<evidence type="ECO:0000313" key="2">
    <source>
        <dbReference type="Proteomes" id="UP000242972"/>
    </source>
</evidence>
<dbReference type="AlphaFoldDB" id="A0A2T2WT21"/>
<organism evidence="1 2">
    <name type="scientific">Sulfobacillus benefaciens</name>
    <dbReference type="NCBI Taxonomy" id="453960"/>
    <lineage>
        <taxon>Bacteria</taxon>
        <taxon>Bacillati</taxon>
        <taxon>Bacillota</taxon>
        <taxon>Clostridia</taxon>
        <taxon>Eubacteriales</taxon>
        <taxon>Clostridiales Family XVII. Incertae Sedis</taxon>
        <taxon>Sulfobacillus</taxon>
    </lineage>
</organism>
<dbReference type="Proteomes" id="UP000242972">
    <property type="component" value="Unassembled WGS sequence"/>
</dbReference>
<sequence length="168" mass="18882">MQTTRKTETAQVPGMRIHSLPRWVPGRQRFVVWGHGLPRVLTVPATLALMEGMTLEELRVAGDPESVALPDLLRVNRVLKGETLPALFGERVTIHPISLEDRQIQWVSSAHDQHAHRQVSLWLTFSVPPEPSFVDLVTLTLQMAVNGSLSTEEEQRQMLTLMRTAPLP</sequence>
<comment type="caution">
    <text evidence="1">The sequence shown here is derived from an EMBL/GenBank/DDBJ whole genome shotgun (WGS) entry which is preliminary data.</text>
</comment>
<evidence type="ECO:0000313" key="1">
    <source>
        <dbReference type="EMBL" id="PSR25396.1"/>
    </source>
</evidence>
<name>A0A2T2WT21_9FIRM</name>
<gene>
    <name evidence="1" type="ORF">C7B46_20650</name>
</gene>
<dbReference type="EMBL" id="PXYW01000152">
    <property type="protein sequence ID" value="PSR25396.1"/>
    <property type="molecule type" value="Genomic_DNA"/>
</dbReference>
<proteinExistence type="predicted"/>
<accession>A0A2T2WT21</accession>
<protein>
    <submittedName>
        <fullName evidence="1">Uncharacterized protein</fullName>
    </submittedName>
</protein>
<reference evidence="1 2" key="1">
    <citation type="journal article" date="2014" name="BMC Genomics">
        <title>Comparison of environmental and isolate Sulfobacillus genomes reveals diverse carbon, sulfur, nitrogen, and hydrogen metabolisms.</title>
        <authorList>
            <person name="Justice N.B."/>
            <person name="Norman A."/>
            <person name="Brown C.T."/>
            <person name="Singh A."/>
            <person name="Thomas B.C."/>
            <person name="Banfield J.F."/>
        </authorList>
    </citation>
    <scope>NUCLEOTIDE SEQUENCE [LARGE SCALE GENOMIC DNA]</scope>
    <source>
        <strain evidence="1">AMDSBA4</strain>
    </source>
</reference>